<dbReference type="PANTHER" id="PTHR44329:SF288">
    <property type="entry name" value="MITOGEN-ACTIVATED PROTEIN KINASE KINASE KINASE 20"/>
    <property type="match status" value="1"/>
</dbReference>
<dbReference type="SUPFAM" id="SSF56112">
    <property type="entry name" value="Protein kinase-like (PK-like)"/>
    <property type="match status" value="1"/>
</dbReference>
<feature type="domain" description="Protein kinase" evidence="8">
    <location>
        <begin position="100"/>
        <end position="336"/>
    </location>
</feature>
<evidence type="ECO:0000256" key="4">
    <source>
        <dbReference type="ARBA" id="ARBA00022840"/>
    </source>
</evidence>
<keyword evidence="1" id="KW-0808">Transferase</keyword>
<name>A0A5B8MUE8_9CHLO</name>
<keyword evidence="2 5" id="KW-0547">Nucleotide-binding</keyword>
<evidence type="ECO:0000256" key="2">
    <source>
        <dbReference type="ARBA" id="ARBA00022741"/>
    </source>
</evidence>
<evidence type="ECO:0000256" key="1">
    <source>
        <dbReference type="ARBA" id="ARBA00022679"/>
    </source>
</evidence>
<evidence type="ECO:0000313" key="10">
    <source>
        <dbReference type="Proteomes" id="UP000316726"/>
    </source>
</evidence>
<feature type="region of interest" description="Disordered" evidence="7">
    <location>
        <begin position="362"/>
        <end position="404"/>
    </location>
</feature>
<keyword evidence="3 9" id="KW-0418">Kinase</keyword>
<dbReference type="Gene3D" id="1.10.510.10">
    <property type="entry name" value="Transferase(Phosphotransferase) domain 1"/>
    <property type="match status" value="1"/>
</dbReference>
<dbReference type="SMART" id="SM00220">
    <property type="entry name" value="S_TKc"/>
    <property type="match status" value="1"/>
</dbReference>
<dbReference type="GO" id="GO:0004674">
    <property type="term" value="F:protein serine/threonine kinase activity"/>
    <property type="evidence" value="ECO:0007669"/>
    <property type="project" value="UniProtKB-KW"/>
</dbReference>
<dbReference type="PROSITE" id="PS00107">
    <property type="entry name" value="PROTEIN_KINASE_ATP"/>
    <property type="match status" value="1"/>
</dbReference>
<organism evidence="9 10">
    <name type="scientific">Chloropicon primus</name>
    <dbReference type="NCBI Taxonomy" id="1764295"/>
    <lineage>
        <taxon>Eukaryota</taxon>
        <taxon>Viridiplantae</taxon>
        <taxon>Chlorophyta</taxon>
        <taxon>Chloropicophyceae</taxon>
        <taxon>Chloropicales</taxon>
        <taxon>Chloropicaceae</taxon>
        <taxon>Chloropicon</taxon>
    </lineage>
</organism>
<gene>
    <name evidence="9" type="ORF">A3770_09p55780</name>
</gene>
<dbReference type="CDD" id="cd00180">
    <property type="entry name" value="PKc"/>
    <property type="match status" value="1"/>
</dbReference>
<feature type="compositionally biased region" description="Acidic residues" evidence="7">
    <location>
        <begin position="382"/>
        <end position="394"/>
    </location>
</feature>
<keyword evidence="10" id="KW-1185">Reference proteome</keyword>
<dbReference type="STRING" id="1764295.A0A5B8MUE8"/>
<evidence type="ECO:0000256" key="3">
    <source>
        <dbReference type="ARBA" id="ARBA00022777"/>
    </source>
</evidence>
<proteinExistence type="inferred from homology"/>
<dbReference type="InterPro" id="IPR008271">
    <property type="entry name" value="Ser/Thr_kinase_AS"/>
</dbReference>
<protein>
    <submittedName>
        <fullName evidence="9">Serine/threonine protein kinase</fullName>
    </submittedName>
</protein>
<dbReference type="Gene3D" id="3.30.200.20">
    <property type="entry name" value="Phosphorylase Kinase, domain 1"/>
    <property type="match status" value="1"/>
</dbReference>
<reference evidence="9 10" key="1">
    <citation type="submission" date="2018-07" db="EMBL/GenBank/DDBJ databases">
        <title>The complete nuclear genome of the prasinophyte Chloropicon primus (CCMP1205).</title>
        <authorList>
            <person name="Pombert J.-F."/>
            <person name="Otis C."/>
            <person name="Turmel M."/>
            <person name="Lemieux C."/>
        </authorList>
    </citation>
    <scope>NUCLEOTIDE SEQUENCE [LARGE SCALE GENOMIC DNA]</scope>
    <source>
        <strain evidence="9 10">CCMP1205</strain>
    </source>
</reference>
<keyword evidence="4 5" id="KW-0067">ATP-binding</keyword>
<evidence type="ECO:0000256" key="6">
    <source>
        <dbReference type="RuleBase" id="RU000304"/>
    </source>
</evidence>
<feature type="compositionally biased region" description="Basic and acidic residues" evidence="7">
    <location>
        <begin position="51"/>
        <end position="61"/>
    </location>
</feature>
<dbReference type="InterPro" id="IPR017441">
    <property type="entry name" value="Protein_kinase_ATP_BS"/>
</dbReference>
<dbReference type="InterPro" id="IPR011009">
    <property type="entry name" value="Kinase-like_dom_sf"/>
</dbReference>
<feature type="compositionally biased region" description="Basic and acidic residues" evidence="7">
    <location>
        <begin position="395"/>
        <end position="404"/>
    </location>
</feature>
<feature type="binding site" evidence="5">
    <location>
        <position position="127"/>
    </location>
    <ligand>
        <name>ATP</name>
        <dbReference type="ChEBI" id="CHEBI:30616"/>
    </ligand>
</feature>
<evidence type="ECO:0000256" key="5">
    <source>
        <dbReference type="PROSITE-ProRule" id="PRU10141"/>
    </source>
</evidence>
<dbReference type="EMBL" id="CP031042">
    <property type="protein sequence ID" value="QDZ23060.1"/>
    <property type="molecule type" value="Genomic_DNA"/>
</dbReference>
<dbReference type="OrthoDB" id="2013833at2759"/>
<dbReference type="AlphaFoldDB" id="A0A5B8MUE8"/>
<dbReference type="GO" id="GO:0005524">
    <property type="term" value="F:ATP binding"/>
    <property type="evidence" value="ECO:0007669"/>
    <property type="project" value="UniProtKB-UniRule"/>
</dbReference>
<keyword evidence="6 9" id="KW-0723">Serine/threonine-protein kinase</keyword>
<feature type="region of interest" description="Disordered" evidence="7">
    <location>
        <begin position="1"/>
        <end position="62"/>
    </location>
</feature>
<evidence type="ECO:0000259" key="8">
    <source>
        <dbReference type="PROSITE" id="PS50011"/>
    </source>
</evidence>
<dbReference type="InterPro" id="IPR000719">
    <property type="entry name" value="Prot_kinase_dom"/>
</dbReference>
<dbReference type="PANTHER" id="PTHR44329">
    <property type="entry name" value="SERINE/THREONINE-PROTEIN KINASE TNNI3K-RELATED"/>
    <property type="match status" value="1"/>
</dbReference>
<dbReference type="InterPro" id="IPR051681">
    <property type="entry name" value="Ser/Thr_Kinases-Pseudokinases"/>
</dbReference>
<evidence type="ECO:0000313" key="9">
    <source>
        <dbReference type="EMBL" id="QDZ23060.1"/>
    </source>
</evidence>
<dbReference type="PROSITE" id="PS00108">
    <property type="entry name" value="PROTEIN_KINASE_ST"/>
    <property type="match status" value="1"/>
</dbReference>
<dbReference type="PROSITE" id="PS50011">
    <property type="entry name" value="PROTEIN_KINASE_DOM"/>
    <property type="match status" value="1"/>
</dbReference>
<accession>A0A5B8MUE8</accession>
<dbReference type="Proteomes" id="UP000316726">
    <property type="component" value="Chromosome 9"/>
</dbReference>
<comment type="similarity">
    <text evidence="6">Belongs to the protein kinase superfamily.</text>
</comment>
<evidence type="ECO:0000256" key="7">
    <source>
        <dbReference type="SAM" id="MobiDB-lite"/>
    </source>
</evidence>
<sequence>MRSLFAETHPHGVPPMVESPLEPPVGSPRSPGLTPLPQGFGKMHSSSLGEEDTKTLGDARRSSHVTPLLSDYREAGFDSPTKSSRKACREEFDWWGLSSKDKWIKIGKGGYGTVYKVQWYGTPVAVKEASPEKSNAKSSLKREMRYLMRSTHPNVVKVYGCFENKESFYMVMEYLPHCFRDEWTAGKVDILDVLIQVARAMLYLHRKGIIHRDIKTRNVCLTEDCKIAKLIDFGLAASLYSSESELMRKVGTRKYRAPEVNHPNVQGFAVDVYSYGAMLLRLLSDINEKIIRCKNAGSLETVLGQLAGMCLNSNPCSRPTALEILQYLHQCSHSLMPVKEVFATLMNESLKDHALGLNASYDPLGQDASVEETNGDGSGAEAEPEGEPEGEPEPEPERESDILF</sequence>
<dbReference type="Pfam" id="PF00069">
    <property type="entry name" value="Pkinase"/>
    <property type="match status" value="1"/>
</dbReference>